<feature type="transmembrane region" description="Helical" evidence="10">
    <location>
        <begin position="94"/>
        <end position="121"/>
    </location>
</feature>
<evidence type="ECO:0000256" key="1">
    <source>
        <dbReference type="ARBA" id="ARBA00004651"/>
    </source>
</evidence>
<feature type="transmembrane region" description="Helical" evidence="10">
    <location>
        <begin position="499"/>
        <end position="518"/>
    </location>
</feature>
<dbReference type="InterPro" id="IPR004268">
    <property type="entry name" value="MurJ"/>
</dbReference>
<feature type="transmembrane region" description="Helical" evidence="10">
    <location>
        <begin position="141"/>
        <end position="160"/>
    </location>
</feature>
<dbReference type="InterPro" id="IPR051050">
    <property type="entry name" value="Lipid_II_flippase_MurJ/MviN"/>
</dbReference>
<reference evidence="12 13" key="1">
    <citation type="submission" date="2018-01" db="EMBL/GenBank/DDBJ databases">
        <title>Complete genome sequence of Bacteriovorax stolpii DSM12778.</title>
        <authorList>
            <person name="Tang B."/>
            <person name="Chang J."/>
        </authorList>
    </citation>
    <scope>NUCLEOTIDE SEQUENCE [LARGE SCALE GENOMIC DNA]</scope>
    <source>
        <strain evidence="12 13">DSM 12778</strain>
    </source>
</reference>
<evidence type="ECO:0000256" key="3">
    <source>
        <dbReference type="ARBA" id="ARBA00022692"/>
    </source>
</evidence>
<gene>
    <name evidence="12" type="primary">mviN</name>
    <name evidence="10" type="synonym">murJ</name>
    <name evidence="12" type="ORF">C0V70_10895</name>
</gene>
<keyword evidence="5 10" id="KW-0573">Peptidoglycan synthesis</keyword>
<feature type="transmembrane region" description="Helical" evidence="10">
    <location>
        <begin position="55"/>
        <end position="73"/>
    </location>
</feature>
<feature type="transmembrane region" description="Helical" evidence="10">
    <location>
        <begin position="327"/>
        <end position="350"/>
    </location>
</feature>
<keyword evidence="10 11" id="KW-0961">Cell wall biogenesis/degradation</keyword>
<dbReference type="HAMAP" id="MF_02078">
    <property type="entry name" value="MurJ_MviN"/>
    <property type="match status" value="1"/>
</dbReference>
<name>A0A2K9NSW9_BACTC</name>
<dbReference type="GO" id="GO:0009252">
    <property type="term" value="P:peptidoglycan biosynthetic process"/>
    <property type="evidence" value="ECO:0007669"/>
    <property type="project" value="UniProtKB-UniRule"/>
</dbReference>
<dbReference type="PIRSF" id="PIRSF002869">
    <property type="entry name" value="MviN"/>
    <property type="match status" value="1"/>
</dbReference>
<dbReference type="Pfam" id="PF03023">
    <property type="entry name" value="MurJ"/>
    <property type="match status" value="1"/>
</dbReference>
<dbReference type="PANTHER" id="PTHR47019:SF1">
    <property type="entry name" value="LIPID II FLIPPASE MURJ"/>
    <property type="match status" value="1"/>
</dbReference>
<dbReference type="UniPathway" id="UPA00219"/>
<dbReference type="GO" id="GO:0008360">
    <property type="term" value="P:regulation of cell shape"/>
    <property type="evidence" value="ECO:0007669"/>
    <property type="project" value="UniProtKB-UniRule"/>
</dbReference>
<evidence type="ECO:0000256" key="9">
    <source>
        <dbReference type="ARBA" id="ARBA00061532"/>
    </source>
</evidence>
<evidence type="ECO:0000256" key="7">
    <source>
        <dbReference type="ARBA" id="ARBA00023136"/>
    </source>
</evidence>
<organism evidence="12 13">
    <name type="scientific">Bacteriovorax stolpii</name>
    <name type="common">Bdellovibrio stolpii</name>
    <dbReference type="NCBI Taxonomy" id="960"/>
    <lineage>
        <taxon>Bacteria</taxon>
        <taxon>Pseudomonadati</taxon>
        <taxon>Bdellovibrionota</taxon>
        <taxon>Bacteriovoracia</taxon>
        <taxon>Bacteriovoracales</taxon>
        <taxon>Bacteriovoracaceae</taxon>
        <taxon>Bacteriovorax</taxon>
    </lineage>
</organism>
<evidence type="ECO:0000313" key="12">
    <source>
        <dbReference type="EMBL" id="AUN98598.1"/>
    </source>
</evidence>
<keyword evidence="10 11" id="KW-0813">Transport</keyword>
<comment type="subcellular location">
    <subcellularLocation>
        <location evidence="1 10">Cell membrane</location>
        <topology evidence="1 10">Multi-pass membrane protein</topology>
    </subcellularLocation>
</comment>
<dbReference type="PANTHER" id="PTHR47019">
    <property type="entry name" value="LIPID II FLIPPASE MURJ"/>
    <property type="match status" value="1"/>
</dbReference>
<keyword evidence="7 10" id="KW-0472">Membrane</keyword>
<keyword evidence="2 10" id="KW-1003">Cell membrane</keyword>
<dbReference type="Proteomes" id="UP000235584">
    <property type="component" value="Chromosome"/>
</dbReference>
<comment type="similarity">
    <text evidence="9 10 11">Belongs to the MurJ/MviN family.</text>
</comment>
<evidence type="ECO:0000313" key="13">
    <source>
        <dbReference type="Proteomes" id="UP000235584"/>
    </source>
</evidence>
<feature type="transmembrane region" description="Helical" evidence="10">
    <location>
        <begin position="469"/>
        <end position="487"/>
    </location>
</feature>
<evidence type="ECO:0000256" key="6">
    <source>
        <dbReference type="ARBA" id="ARBA00022989"/>
    </source>
</evidence>
<comment type="caution">
    <text evidence="10">Lacks conserved residue(s) required for the propagation of feature annotation.</text>
</comment>
<evidence type="ECO:0000256" key="5">
    <source>
        <dbReference type="ARBA" id="ARBA00022984"/>
    </source>
</evidence>
<accession>A0A2K9NSW9</accession>
<dbReference type="RefSeq" id="WP_102243889.1">
    <property type="nucleotide sequence ID" value="NZ_CP025704.1"/>
</dbReference>
<dbReference type="NCBIfam" id="TIGR01695">
    <property type="entry name" value="murJ_mviN"/>
    <property type="match status" value="1"/>
</dbReference>
<dbReference type="PRINTS" id="PR01806">
    <property type="entry name" value="VIRFACTRMVIN"/>
</dbReference>
<protein>
    <recommendedName>
        <fullName evidence="10">Probable lipid II flippase MurJ</fullName>
    </recommendedName>
</protein>
<comment type="pathway">
    <text evidence="10">Cell wall biogenesis; peptidoglycan biosynthesis.</text>
</comment>
<dbReference type="AlphaFoldDB" id="A0A2K9NSW9"/>
<dbReference type="EMBL" id="CP025704">
    <property type="protein sequence ID" value="AUN98598.1"/>
    <property type="molecule type" value="Genomic_DNA"/>
</dbReference>
<dbReference type="GO" id="GO:0005886">
    <property type="term" value="C:plasma membrane"/>
    <property type="evidence" value="ECO:0007669"/>
    <property type="project" value="UniProtKB-SubCell"/>
</dbReference>
<evidence type="ECO:0000256" key="11">
    <source>
        <dbReference type="PIRNR" id="PIRNR002869"/>
    </source>
</evidence>
<dbReference type="GO" id="GO:0034204">
    <property type="term" value="P:lipid translocation"/>
    <property type="evidence" value="ECO:0007669"/>
    <property type="project" value="TreeGrafter"/>
</dbReference>
<feature type="transmembrane region" description="Helical" evidence="10">
    <location>
        <begin position="167"/>
        <end position="187"/>
    </location>
</feature>
<dbReference type="GO" id="GO:0015648">
    <property type="term" value="F:lipid-linked peptidoglycan transporter activity"/>
    <property type="evidence" value="ECO:0007669"/>
    <property type="project" value="UniProtKB-UniRule"/>
</dbReference>
<dbReference type="CDD" id="cd13123">
    <property type="entry name" value="MATE_MurJ_like"/>
    <property type="match status" value="1"/>
</dbReference>
<evidence type="ECO:0000256" key="10">
    <source>
        <dbReference type="HAMAP-Rule" id="MF_02078"/>
    </source>
</evidence>
<proteinExistence type="inferred from homology"/>
<evidence type="ECO:0000256" key="8">
    <source>
        <dbReference type="ARBA" id="ARBA00060041"/>
    </source>
</evidence>
<keyword evidence="6 10" id="KW-1133">Transmembrane helix</keyword>
<dbReference type="KEGG" id="bsto:C0V70_10895"/>
<evidence type="ECO:0000256" key="2">
    <source>
        <dbReference type="ARBA" id="ARBA00022475"/>
    </source>
</evidence>
<feature type="transmembrane region" description="Helical" evidence="10">
    <location>
        <begin position="427"/>
        <end position="448"/>
    </location>
</feature>
<keyword evidence="3 10" id="KW-0812">Transmembrane</keyword>
<sequence length="536" mass="58495">MSNNKKSGALFVGLGIFLSRIAGLLRERAFAHYFGNSDAGDAFKAALKIPNFLQNLFGEGVLSASFIPVYAGLLAREHNEKTENPEHHLEASRVALTIGSLMFLMTSFLVVGGIVATPFLIDTIAPGFEGPKRELTIKLVQIFFPGTGLVVMSAWCLGILNSHRRFFLSYVAPVIWNVAIIATLLMFGNGSSQYDLAIYTGWGLVAGSFLQVAVQLPTTIQLLKTFRFSMETANLHVRIILKNFVPSIVSRGVVQVSSYIDNILASLLPTGAVSNLAYAQTLYLLPVSLFGMSISASELPEMSSITGSPEEIYAKLRDRLQRGIARISFFIVPSLCAFLILGDILVAALFQTGKFTEKDTHVVWMVLIGSSVGLLASTIGRLYSSTFFSLKDTKTTLNFAIVRIFFTTILGYLFAFKFAPMISSDPVYATAGLTASAGISGWIEFVLLQKKLNKIIGKTGVEYRYQSKLWGSALIASAAGLSIKFFIHLGLLEHPIPRAVIILGVYGVLYFGITYLIGIEESQSIINKIKSKVLRS</sequence>
<keyword evidence="4 10" id="KW-0133">Cell shape</keyword>
<keyword evidence="13" id="KW-1185">Reference proteome</keyword>
<feature type="transmembrane region" description="Helical" evidence="10">
    <location>
        <begin position="395"/>
        <end position="415"/>
    </location>
</feature>
<feature type="transmembrane region" description="Helical" evidence="10">
    <location>
        <begin position="362"/>
        <end position="383"/>
    </location>
</feature>
<dbReference type="GO" id="GO:0071555">
    <property type="term" value="P:cell wall organization"/>
    <property type="evidence" value="ECO:0007669"/>
    <property type="project" value="UniProtKB-UniRule"/>
</dbReference>
<evidence type="ECO:0000256" key="4">
    <source>
        <dbReference type="ARBA" id="ARBA00022960"/>
    </source>
</evidence>
<comment type="function">
    <text evidence="8 10 11">Involved in peptidoglycan biosynthesis. Transports lipid-linked peptidoglycan precursors from the inner to the outer leaflet of the cytoplasmic membrane.</text>
</comment>
<feature type="transmembrane region" description="Helical" evidence="10">
    <location>
        <begin position="199"/>
        <end position="220"/>
    </location>
</feature>